<reference evidence="1 2" key="1">
    <citation type="journal article" date="2013" name="BMC Genomics">
        <title>Genomics-driven discovery of the pneumocandin biosynthetic gene cluster in the fungus Glarea lozoyensis.</title>
        <authorList>
            <person name="Chen L."/>
            <person name="Yue Q."/>
            <person name="Zhang X."/>
            <person name="Xiang M."/>
            <person name="Wang C."/>
            <person name="Li S."/>
            <person name="Che Y."/>
            <person name="Ortiz-Lopez F.J."/>
            <person name="Bills G.F."/>
            <person name="Liu X."/>
            <person name="An Z."/>
        </authorList>
    </citation>
    <scope>NUCLEOTIDE SEQUENCE [LARGE SCALE GENOMIC DNA]</scope>
    <source>
        <strain evidence="2">ATCC 20868 / MF5171</strain>
    </source>
</reference>
<dbReference type="Proteomes" id="UP000016922">
    <property type="component" value="Unassembled WGS sequence"/>
</dbReference>
<dbReference type="RefSeq" id="XP_008079971.1">
    <property type="nucleotide sequence ID" value="XM_008081780.1"/>
</dbReference>
<dbReference type="KEGG" id="glz:GLAREA_06366"/>
<name>S3D8A9_GLAL2</name>
<dbReference type="EMBL" id="KE145358">
    <property type="protein sequence ID" value="EPE33354.1"/>
    <property type="molecule type" value="Genomic_DNA"/>
</dbReference>
<dbReference type="OrthoDB" id="10520228at2759"/>
<keyword evidence="2" id="KW-1185">Reference proteome</keyword>
<sequence length="135" mass="15631">MCQWEAVEVESSQCEQIPLNEPAHRYQIRSFHLCRDATNSTTEGWQLCNNVTGRDGQEYADMGSRRTTPCPVCRELNKAEEDYRVAYGNAVADYEMASQVALTKYNTAVAIADDDKRKRIENSAYQNRYFPRRRH</sequence>
<protein>
    <submittedName>
        <fullName evidence="1">Uncharacterized protein</fullName>
    </submittedName>
</protein>
<gene>
    <name evidence="1" type="ORF">GLAREA_06366</name>
</gene>
<evidence type="ECO:0000313" key="1">
    <source>
        <dbReference type="EMBL" id="EPE33354.1"/>
    </source>
</evidence>
<evidence type="ECO:0000313" key="2">
    <source>
        <dbReference type="Proteomes" id="UP000016922"/>
    </source>
</evidence>
<organism evidence="1 2">
    <name type="scientific">Glarea lozoyensis (strain ATCC 20868 / MF5171)</name>
    <dbReference type="NCBI Taxonomy" id="1116229"/>
    <lineage>
        <taxon>Eukaryota</taxon>
        <taxon>Fungi</taxon>
        <taxon>Dikarya</taxon>
        <taxon>Ascomycota</taxon>
        <taxon>Pezizomycotina</taxon>
        <taxon>Leotiomycetes</taxon>
        <taxon>Helotiales</taxon>
        <taxon>Helotiaceae</taxon>
        <taxon>Glarea</taxon>
    </lineage>
</organism>
<dbReference type="AlphaFoldDB" id="S3D8A9"/>
<accession>S3D8A9</accession>
<dbReference type="GeneID" id="19465420"/>
<dbReference type="HOGENOM" id="CLU_1885965_0_0_1"/>
<proteinExistence type="predicted"/>